<dbReference type="InterPro" id="IPR009057">
    <property type="entry name" value="Homeodomain-like_sf"/>
</dbReference>
<dbReference type="Gene3D" id="1.10.150.130">
    <property type="match status" value="1"/>
</dbReference>
<dbReference type="InterPro" id="IPR010998">
    <property type="entry name" value="Integrase_recombinase_N"/>
</dbReference>
<dbReference type="Gene3D" id="1.10.10.10">
    <property type="entry name" value="Winged helix-like DNA-binding domain superfamily/Winged helix DNA-binding domain"/>
    <property type="match status" value="1"/>
</dbReference>
<gene>
    <name evidence="8" type="ORF">IRY55_11040</name>
</gene>
<dbReference type="InterPro" id="IPR050090">
    <property type="entry name" value="Tyrosine_recombinase_XerCD"/>
</dbReference>
<protein>
    <submittedName>
        <fullName evidence="8">Tyrosine-type recombinase/integrase</fullName>
    </submittedName>
</protein>
<dbReference type="InterPro" id="IPR036388">
    <property type="entry name" value="WH-like_DNA-bd_sf"/>
</dbReference>
<dbReference type="PANTHER" id="PTHR30349:SF64">
    <property type="entry name" value="PROPHAGE INTEGRASE INTD-RELATED"/>
    <property type="match status" value="1"/>
</dbReference>
<dbReference type="EMBL" id="JADKPV010000006">
    <property type="protein sequence ID" value="MBF4501899.1"/>
    <property type="molecule type" value="Genomic_DNA"/>
</dbReference>
<dbReference type="SUPFAM" id="SSF46689">
    <property type="entry name" value="Homeodomain-like"/>
    <property type="match status" value="1"/>
</dbReference>
<proteinExistence type="inferred from homology"/>
<dbReference type="Pfam" id="PF00589">
    <property type="entry name" value="Phage_integrase"/>
    <property type="match status" value="1"/>
</dbReference>
<dbReference type="InterPro" id="IPR002514">
    <property type="entry name" value="Transposase_8"/>
</dbReference>
<dbReference type="CDD" id="cd01189">
    <property type="entry name" value="INT_ICEBs1_C_like"/>
    <property type="match status" value="1"/>
</dbReference>
<feature type="domain" description="Core-binding (CB)" evidence="7">
    <location>
        <begin position="114"/>
        <end position="197"/>
    </location>
</feature>
<reference evidence="8" key="1">
    <citation type="submission" date="2020-11" db="EMBL/GenBank/DDBJ databases">
        <title>Multidrug resistant novel bacterium Savagea serpentis sp. nov., isolated from the scats of a vine snake (Ahaetulla nasuta).</title>
        <authorList>
            <person name="Venkata Ramana V."/>
            <person name="Vikas Patil S."/>
            <person name="Yogita Lugani V."/>
        </authorList>
    </citation>
    <scope>NUCLEOTIDE SEQUENCE</scope>
    <source>
        <strain evidence="8">SN6</strain>
    </source>
</reference>
<dbReference type="InterPro" id="IPR013762">
    <property type="entry name" value="Integrase-like_cat_sf"/>
</dbReference>
<dbReference type="InterPro" id="IPR011010">
    <property type="entry name" value="DNA_brk_join_enz"/>
</dbReference>
<dbReference type="GO" id="GO:0004803">
    <property type="term" value="F:transposase activity"/>
    <property type="evidence" value="ECO:0007669"/>
    <property type="project" value="InterPro"/>
</dbReference>
<dbReference type="PANTHER" id="PTHR30349">
    <property type="entry name" value="PHAGE INTEGRASE-RELATED"/>
    <property type="match status" value="1"/>
</dbReference>
<dbReference type="GO" id="GO:0003677">
    <property type="term" value="F:DNA binding"/>
    <property type="evidence" value="ECO:0007669"/>
    <property type="project" value="UniProtKB-UniRule"/>
</dbReference>
<evidence type="ECO:0000313" key="9">
    <source>
        <dbReference type="Proteomes" id="UP000622653"/>
    </source>
</evidence>
<comment type="similarity">
    <text evidence="1">Belongs to the 'phage' integrase family.</text>
</comment>
<sequence>MTKRKSYDKEFKLEAVQLVQSGKRVAEVARELDLAEQTLHNWKLLKIKRENIVREIHLMANFRKLPSGKWQARIFVDGKLKSIGTFKTKKEAQLKASEAERKAYYNRTLTDRNMRFQEVIDNWFDHKRRTVKDSTLEQLEVVKRLHIEPHFAHRKIFNINRNDVIEWINTYEGNEDYSYGTRLKHMAVLRDIFYHAIHYMDVLDKNPAARVNFSRPDEYRNIKRDVKYYNLEELNTLLDFLREHRPQRFSEYKPYYALVFFLSSTGLRISEALALRWSDIQGNRVNINKQTSRDNNNNANLTSLKTPASYRNIEIDEVTVEMLHWFKKVQNRCIQKHDKFVRHPDVIIFQTYNGNYMTPSTVREMLQKYCLQAGVEYKGTHAFRHTHAVLSLEAGADLLFVSKRLGHGTIQTTADTHLDITPIYESHELEKITKYLNSEEENEDDTSRF</sequence>
<accession>A0A8J7GBK3</accession>
<dbReference type="RefSeq" id="WP_194563379.1">
    <property type="nucleotide sequence ID" value="NZ_JADKPV010000006.1"/>
</dbReference>
<dbReference type="Proteomes" id="UP000622653">
    <property type="component" value="Unassembled WGS sequence"/>
</dbReference>
<keyword evidence="2" id="KW-0229">DNA integration</keyword>
<name>A0A8J7GBK3_9BACL</name>
<keyword evidence="3 5" id="KW-0238">DNA-binding</keyword>
<organism evidence="8 9">
    <name type="scientific">Savagea serpentis</name>
    <dbReference type="NCBI Taxonomy" id="2785297"/>
    <lineage>
        <taxon>Bacteria</taxon>
        <taxon>Bacillati</taxon>
        <taxon>Bacillota</taxon>
        <taxon>Bacilli</taxon>
        <taxon>Bacillales</taxon>
        <taxon>Caryophanaceae</taxon>
        <taxon>Savagea</taxon>
    </lineage>
</organism>
<evidence type="ECO:0000256" key="4">
    <source>
        <dbReference type="ARBA" id="ARBA00023172"/>
    </source>
</evidence>
<evidence type="ECO:0000256" key="1">
    <source>
        <dbReference type="ARBA" id="ARBA00008857"/>
    </source>
</evidence>
<dbReference type="GO" id="GO:0015074">
    <property type="term" value="P:DNA integration"/>
    <property type="evidence" value="ECO:0007669"/>
    <property type="project" value="UniProtKB-KW"/>
</dbReference>
<dbReference type="AlphaFoldDB" id="A0A8J7GBK3"/>
<dbReference type="PROSITE" id="PS51898">
    <property type="entry name" value="TYR_RECOMBINASE"/>
    <property type="match status" value="1"/>
</dbReference>
<feature type="domain" description="Tyr recombinase" evidence="6">
    <location>
        <begin position="224"/>
        <end position="437"/>
    </location>
</feature>
<evidence type="ECO:0000256" key="3">
    <source>
        <dbReference type="ARBA" id="ARBA00023125"/>
    </source>
</evidence>
<evidence type="ECO:0000259" key="7">
    <source>
        <dbReference type="PROSITE" id="PS51900"/>
    </source>
</evidence>
<keyword evidence="4" id="KW-0233">DNA recombination</keyword>
<dbReference type="Gene3D" id="1.10.443.10">
    <property type="entry name" value="Intergrase catalytic core"/>
    <property type="match status" value="1"/>
</dbReference>
<dbReference type="Pfam" id="PF14659">
    <property type="entry name" value="Phage_int_SAM_3"/>
    <property type="match status" value="1"/>
</dbReference>
<evidence type="ECO:0000256" key="5">
    <source>
        <dbReference type="PROSITE-ProRule" id="PRU01248"/>
    </source>
</evidence>
<keyword evidence="9" id="KW-1185">Reference proteome</keyword>
<dbReference type="GO" id="GO:0006313">
    <property type="term" value="P:DNA transposition"/>
    <property type="evidence" value="ECO:0007669"/>
    <property type="project" value="InterPro"/>
</dbReference>
<dbReference type="InterPro" id="IPR004107">
    <property type="entry name" value="Integrase_SAM-like_N"/>
</dbReference>
<dbReference type="InterPro" id="IPR044068">
    <property type="entry name" value="CB"/>
</dbReference>
<evidence type="ECO:0000313" key="8">
    <source>
        <dbReference type="EMBL" id="MBF4501899.1"/>
    </source>
</evidence>
<dbReference type="InterPro" id="IPR002104">
    <property type="entry name" value="Integrase_catalytic"/>
</dbReference>
<evidence type="ECO:0000256" key="2">
    <source>
        <dbReference type="ARBA" id="ARBA00022908"/>
    </source>
</evidence>
<dbReference type="Pfam" id="PF01527">
    <property type="entry name" value="HTH_Tnp_1"/>
    <property type="match status" value="1"/>
</dbReference>
<comment type="caution">
    <text evidence="8">The sequence shown here is derived from an EMBL/GenBank/DDBJ whole genome shotgun (WGS) entry which is preliminary data.</text>
</comment>
<dbReference type="SUPFAM" id="SSF56349">
    <property type="entry name" value="DNA breaking-rejoining enzymes"/>
    <property type="match status" value="1"/>
</dbReference>
<evidence type="ECO:0000259" key="6">
    <source>
        <dbReference type="PROSITE" id="PS51898"/>
    </source>
</evidence>
<dbReference type="PROSITE" id="PS51900">
    <property type="entry name" value="CB"/>
    <property type="match status" value="1"/>
</dbReference>